<dbReference type="PANTHER" id="PTHR35011">
    <property type="entry name" value="2,3-DIKETO-L-GULONATE TRAP TRANSPORTER SMALL PERMEASE PROTEIN YIAM"/>
    <property type="match status" value="1"/>
</dbReference>
<dbReference type="Proteomes" id="UP000274097">
    <property type="component" value="Unassembled WGS sequence"/>
</dbReference>
<feature type="domain" description="Tripartite ATP-independent periplasmic transporters DctQ component" evidence="10">
    <location>
        <begin position="46"/>
        <end position="175"/>
    </location>
</feature>
<comment type="caution">
    <text evidence="11">The sequence shown here is derived from an EMBL/GenBank/DDBJ whole genome shotgun (WGS) entry which is preliminary data.</text>
</comment>
<evidence type="ECO:0000256" key="8">
    <source>
        <dbReference type="ARBA" id="ARBA00038436"/>
    </source>
</evidence>
<evidence type="ECO:0000313" key="14">
    <source>
        <dbReference type="Proteomes" id="UP000278036"/>
    </source>
</evidence>
<dbReference type="InParanoid" id="A0A3A9J987"/>
<evidence type="ECO:0000313" key="12">
    <source>
        <dbReference type="EMBL" id="RMI16909.1"/>
    </source>
</evidence>
<keyword evidence="6 9" id="KW-1133">Transmembrane helix</keyword>
<comment type="similarity">
    <text evidence="8 9">Belongs to the TRAP transporter small permease family.</text>
</comment>
<dbReference type="AlphaFoldDB" id="A0A3A9J987"/>
<evidence type="ECO:0000256" key="6">
    <source>
        <dbReference type="ARBA" id="ARBA00022989"/>
    </source>
</evidence>
<evidence type="ECO:0000313" key="11">
    <source>
        <dbReference type="EMBL" id="RKK03827.1"/>
    </source>
</evidence>
<evidence type="ECO:0000256" key="1">
    <source>
        <dbReference type="ARBA" id="ARBA00004429"/>
    </source>
</evidence>
<evidence type="ECO:0000313" key="13">
    <source>
        <dbReference type="Proteomes" id="UP000274097"/>
    </source>
</evidence>
<keyword evidence="2 9" id="KW-0813">Transport</keyword>
<evidence type="ECO:0000256" key="9">
    <source>
        <dbReference type="RuleBase" id="RU369079"/>
    </source>
</evidence>
<evidence type="ECO:0000259" key="10">
    <source>
        <dbReference type="Pfam" id="PF04290"/>
    </source>
</evidence>
<organism evidence="11 14">
    <name type="scientific">Teichococcus wenyumeiae</name>
    <dbReference type="NCBI Taxonomy" id="2478470"/>
    <lineage>
        <taxon>Bacteria</taxon>
        <taxon>Pseudomonadati</taxon>
        <taxon>Pseudomonadota</taxon>
        <taxon>Alphaproteobacteria</taxon>
        <taxon>Acetobacterales</taxon>
        <taxon>Roseomonadaceae</taxon>
        <taxon>Roseomonas</taxon>
    </lineage>
</organism>
<dbReference type="EMBL" id="RFLX01000046">
    <property type="protein sequence ID" value="RMI16909.1"/>
    <property type="molecule type" value="Genomic_DNA"/>
</dbReference>
<gene>
    <name evidence="11" type="ORF">D6Z83_12555</name>
    <name evidence="12" type="ORF">EBE87_24850</name>
</gene>
<dbReference type="PANTHER" id="PTHR35011:SF2">
    <property type="entry name" value="2,3-DIKETO-L-GULONATE TRAP TRANSPORTER SMALL PERMEASE PROTEIN YIAM"/>
    <property type="match status" value="1"/>
</dbReference>
<protein>
    <recommendedName>
        <fullName evidence="9">TRAP transporter small permease protein</fullName>
    </recommendedName>
</protein>
<keyword evidence="5 9" id="KW-0812">Transmembrane</keyword>
<evidence type="ECO:0000256" key="7">
    <source>
        <dbReference type="ARBA" id="ARBA00023136"/>
    </source>
</evidence>
<keyword evidence="4 9" id="KW-0997">Cell inner membrane</keyword>
<dbReference type="InterPro" id="IPR055348">
    <property type="entry name" value="DctQ"/>
</dbReference>
<keyword evidence="3" id="KW-1003">Cell membrane</keyword>
<dbReference type="EMBL" id="RAQU01000067">
    <property type="protein sequence ID" value="RKK03827.1"/>
    <property type="molecule type" value="Genomic_DNA"/>
</dbReference>
<name>A0A3A9J987_9PROT</name>
<dbReference type="GO" id="GO:0022857">
    <property type="term" value="F:transmembrane transporter activity"/>
    <property type="evidence" value="ECO:0007669"/>
    <property type="project" value="UniProtKB-UniRule"/>
</dbReference>
<comment type="subcellular location">
    <subcellularLocation>
        <location evidence="1 9">Cell inner membrane</location>
        <topology evidence="1 9">Multi-pass membrane protein</topology>
    </subcellularLocation>
</comment>
<keyword evidence="7 9" id="KW-0472">Membrane</keyword>
<accession>A0A3A9J987</accession>
<dbReference type="Proteomes" id="UP000278036">
    <property type="component" value="Unassembled WGS sequence"/>
</dbReference>
<reference evidence="11 14" key="1">
    <citation type="submission" date="2018-09" db="EMBL/GenBank/DDBJ databases">
        <title>Roseomonas sp. nov., isolated from feces of Tibetan antelopes in the Qinghai-Tibet plateau, China.</title>
        <authorList>
            <person name="Tian Z."/>
        </authorList>
    </citation>
    <scope>NUCLEOTIDE SEQUENCE [LARGE SCALE GENOMIC DNA]</scope>
    <source>
        <strain evidence="12 13">Z23</strain>
        <strain evidence="11 14">Z24</strain>
    </source>
</reference>
<feature type="transmembrane region" description="Helical" evidence="9">
    <location>
        <begin position="112"/>
        <end position="134"/>
    </location>
</feature>
<dbReference type="InterPro" id="IPR007387">
    <property type="entry name" value="TRAP_DctQ"/>
</dbReference>
<feature type="transmembrane region" description="Helical" evidence="9">
    <location>
        <begin position="73"/>
        <end position="91"/>
    </location>
</feature>
<feature type="transmembrane region" description="Helical" evidence="9">
    <location>
        <begin position="34"/>
        <end position="53"/>
    </location>
</feature>
<keyword evidence="13" id="KW-1185">Reference proteome</keyword>
<dbReference type="GO" id="GO:0005886">
    <property type="term" value="C:plasma membrane"/>
    <property type="evidence" value="ECO:0007669"/>
    <property type="project" value="UniProtKB-SubCell"/>
</dbReference>
<dbReference type="Pfam" id="PF04290">
    <property type="entry name" value="DctQ"/>
    <property type="match status" value="1"/>
</dbReference>
<evidence type="ECO:0000256" key="4">
    <source>
        <dbReference type="ARBA" id="ARBA00022519"/>
    </source>
</evidence>
<evidence type="ECO:0000256" key="5">
    <source>
        <dbReference type="ARBA" id="ARBA00022692"/>
    </source>
</evidence>
<dbReference type="GO" id="GO:0015740">
    <property type="term" value="P:C4-dicarboxylate transport"/>
    <property type="evidence" value="ECO:0007669"/>
    <property type="project" value="TreeGrafter"/>
</dbReference>
<evidence type="ECO:0000256" key="2">
    <source>
        <dbReference type="ARBA" id="ARBA00022448"/>
    </source>
</evidence>
<feature type="transmembrane region" description="Helical" evidence="9">
    <location>
        <begin position="146"/>
        <end position="168"/>
    </location>
</feature>
<sequence length="202" mass="22263">MHNHNVLVEAPQIVAAVDSRTYAIDRAVEPLRWIFRWGSLVMLVAMVSLPFIQVVAREIFGVPIIGVEELARFMLICSVFLAVPYVVSAGASIRMEEILAMLPPRIIHGMKLAAAFICTATFAAMVAASLIAIGTNLDNATPTLGIPYWIFLGAAVLSFSMTTLECAIQCFKVFQGKPLYITFPQEQEPEEELDLPEAMRPH</sequence>
<comment type="subunit">
    <text evidence="9">The complex comprises the extracytoplasmic solute receptor protein and the two transmembrane proteins.</text>
</comment>
<evidence type="ECO:0000256" key="3">
    <source>
        <dbReference type="ARBA" id="ARBA00022475"/>
    </source>
</evidence>
<comment type="function">
    <text evidence="9">Part of the tripartite ATP-independent periplasmic (TRAP) transport system.</text>
</comment>
<proteinExistence type="inferred from homology"/>